<feature type="region of interest" description="Disordered" evidence="1">
    <location>
        <begin position="23"/>
        <end position="89"/>
    </location>
</feature>
<dbReference type="OrthoDB" id="5144514at2759"/>
<keyword evidence="4" id="KW-1185">Reference proteome</keyword>
<name>A0A6A6IP01_9PLEO</name>
<dbReference type="Proteomes" id="UP000800094">
    <property type="component" value="Unassembled WGS sequence"/>
</dbReference>
<reference evidence="3" key="1">
    <citation type="journal article" date="2020" name="Stud. Mycol.">
        <title>101 Dothideomycetes genomes: a test case for predicting lifestyles and emergence of pathogens.</title>
        <authorList>
            <person name="Haridas S."/>
            <person name="Albert R."/>
            <person name="Binder M."/>
            <person name="Bloem J."/>
            <person name="Labutti K."/>
            <person name="Salamov A."/>
            <person name="Andreopoulos B."/>
            <person name="Baker S."/>
            <person name="Barry K."/>
            <person name="Bills G."/>
            <person name="Bluhm B."/>
            <person name="Cannon C."/>
            <person name="Castanera R."/>
            <person name="Culley D."/>
            <person name="Daum C."/>
            <person name="Ezra D."/>
            <person name="Gonzalez J."/>
            <person name="Henrissat B."/>
            <person name="Kuo A."/>
            <person name="Liang C."/>
            <person name="Lipzen A."/>
            <person name="Lutzoni F."/>
            <person name="Magnuson J."/>
            <person name="Mondo S."/>
            <person name="Nolan M."/>
            <person name="Ohm R."/>
            <person name="Pangilinan J."/>
            <person name="Park H.-J."/>
            <person name="Ramirez L."/>
            <person name="Alfaro M."/>
            <person name="Sun H."/>
            <person name="Tritt A."/>
            <person name="Yoshinaga Y."/>
            <person name="Zwiers L.-H."/>
            <person name="Turgeon B."/>
            <person name="Goodwin S."/>
            <person name="Spatafora J."/>
            <person name="Crous P."/>
            <person name="Grigoriev I."/>
        </authorList>
    </citation>
    <scope>NUCLEOTIDE SEQUENCE</scope>
    <source>
        <strain evidence="3">CBS 122368</strain>
    </source>
</reference>
<feature type="signal peptide" evidence="2">
    <location>
        <begin position="1"/>
        <end position="19"/>
    </location>
</feature>
<dbReference type="Pfam" id="PF04681">
    <property type="entry name" value="Bys1"/>
    <property type="match status" value="1"/>
</dbReference>
<dbReference type="InterPro" id="IPR006771">
    <property type="entry name" value="CetA-like"/>
</dbReference>
<dbReference type="RefSeq" id="XP_033686951.1">
    <property type="nucleotide sequence ID" value="XM_033834760.1"/>
</dbReference>
<keyword evidence="2" id="KW-0732">Signal</keyword>
<proteinExistence type="predicted"/>
<evidence type="ECO:0000313" key="4">
    <source>
        <dbReference type="Proteomes" id="UP000800094"/>
    </source>
</evidence>
<protein>
    <submittedName>
        <fullName evidence="3">Uncharacterized protein</fullName>
    </submittedName>
</protein>
<sequence>MFHLPGTCTLLILPALALSAPQHGHHHWRDTPEPSSATLPPPAAHVQEPPSPILSAQATENAPAAEPPRFTPTLQPRDEPTPQAPSALPDAALPITAGQVTLKNSCPYPVTLEQVPAEGYEPISGASLSPKATWNQTLAPCVYGNTALKVYRLDAPTSSGSKPMQFEYGRKQAKVWYNMSFVDCAVGTPAGGINMSSCAGQDGGLKIGSMRGCRIFMCEPGDVCCSEGYCDSNATTTKVSPNAGCGPDQGYSDPEQLGVAIELCAAEGWAAGR</sequence>
<dbReference type="AlphaFoldDB" id="A0A6A6IP01"/>
<dbReference type="EMBL" id="ML987192">
    <property type="protein sequence ID" value="KAF2251947.1"/>
    <property type="molecule type" value="Genomic_DNA"/>
</dbReference>
<evidence type="ECO:0000313" key="3">
    <source>
        <dbReference type="EMBL" id="KAF2251947.1"/>
    </source>
</evidence>
<evidence type="ECO:0000256" key="2">
    <source>
        <dbReference type="SAM" id="SignalP"/>
    </source>
</evidence>
<accession>A0A6A6IP01</accession>
<feature type="chain" id="PRO_5025581585" evidence="2">
    <location>
        <begin position="20"/>
        <end position="273"/>
    </location>
</feature>
<evidence type="ECO:0000256" key="1">
    <source>
        <dbReference type="SAM" id="MobiDB-lite"/>
    </source>
</evidence>
<gene>
    <name evidence="3" type="ORF">BU26DRAFT_590279</name>
</gene>
<dbReference type="GeneID" id="54588090"/>
<organism evidence="3 4">
    <name type="scientific">Trematosphaeria pertusa</name>
    <dbReference type="NCBI Taxonomy" id="390896"/>
    <lineage>
        <taxon>Eukaryota</taxon>
        <taxon>Fungi</taxon>
        <taxon>Dikarya</taxon>
        <taxon>Ascomycota</taxon>
        <taxon>Pezizomycotina</taxon>
        <taxon>Dothideomycetes</taxon>
        <taxon>Pleosporomycetidae</taxon>
        <taxon>Pleosporales</taxon>
        <taxon>Massarineae</taxon>
        <taxon>Trematosphaeriaceae</taxon>
        <taxon>Trematosphaeria</taxon>
    </lineage>
</organism>